<organism evidence="2">
    <name type="scientific">freshwater metagenome</name>
    <dbReference type="NCBI Taxonomy" id="449393"/>
    <lineage>
        <taxon>unclassified sequences</taxon>
        <taxon>metagenomes</taxon>
        <taxon>ecological metagenomes</taxon>
    </lineage>
</organism>
<feature type="region of interest" description="Disordered" evidence="1">
    <location>
        <begin position="1"/>
        <end position="30"/>
    </location>
</feature>
<dbReference type="Pfam" id="PF12277">
    <property type="entry name" value="DUF3618"/>
    <property type="match status" value="1"/>
</dbReference>
<dbReference type="AlphaFoldDB" id="A0A6J7E2E5"/>
<gene>
    <name evidence="2" type="ORF">UFOPK3401_01137</name>
</gene>
<reference evidence="2" key="1">
    <citation type="submission" date="2020-05" db="EMBL/GenBank/DDBJ databases">
        <authorList>
            <person name="Chiriac C."/>
            <person name="Salcher M."/>
            <person name="Ghai R."/>
            <person name="Kavagutti S V."/>
        </authorList>
    </citation>
    <scope>NUCLEOTIDE SEQUENCE</scope>
</reference>
<sequence length="103" mass="10859">MSSSDQAASEVVKPQSANESESVTEPTPDELEAMIVQARERLAESVDSLADAANPMALAETGLKAVKDFFIDPETGLRTSRVAKVAGGVVGFLLLRGIIRRGS</sequence>
<accession>A0A6J7E2E5</accession>
<name>A0A6J7E2E5_9ZZZZ</name>
<evidence type="ECO:0000313" key="2">
    <source>
        <dbReference type="EMBL" id="CAB4876941.1"/>
    </source>
</evidence>
<feature type="compositionally biased region" description="Polar residues" evidence="1">
    <location>
        <begin position="15"/>
        <end position="25"/>
    </location>
</feature>
<protein>
    <submittedName>
        <fullName evidence="2">Unannotated protein</fullName>
    </submittedName>
</protein>
<proteinExistence type="predicted"/>
<dbReference type="EMBL" id="CAFBLM010000055">
    <property type="protein sequence ID" value="CAB4876941.1"/>
    <property type="molecule type" value="Genomic_DNA"/>
</dbReference>
<evidence type="ECO:0000256" key="1">
    <source>
        <dbReference type="SAM" id="MobiDB-lite"/>
    </source>
</evidence>
<dbReference type="InterPro" id="IPR022062">
    <property type="entry name" value="DUF3618"/>
</dbReference>